<dbReference type="PROSITE" id="PS51257">
    <property type="entry name" value="PROKAR_LIPOPROTEIN"/>
    <property type="match status" value="1"/>
</dbReference>
<dbReference type="EMBL" id="LAZR01028278">
    <property type="protein sequence ID" value="KKL63108.1"/>
    <property type="molecule type" value="Genomic_DNA"/>
</dbReference>
<keyword evidence="1" id="KW-0472">Membrane</keyword>
<gene>
    <name evidence="2" type="ORF">LCGC14_2178400</name>
</gene>
<comment type="caution">
    <text evidence="2">The sequence shown here is derived from an EMBL/GenBank/DDBJ whole genome shotgun (WGS) entry which is preliminary data.</text>
</comment>
<dbReference type="AlphaFoldDB" id="A0A0F9DMZ8"/>
<proteinExistence type="predicted"/>
<feature type="transmembrane region" description="Helical" evidence="1">
    <location>
        <begin position="12"/>
        <end position="39"/>
    </location>
</feature>
<dbReference type="GO" id="GO:0015097">
    <property type="term" value="F:mercury ion transmembrane transporter activity"/>
    <property type="evidence" value="ECO:0007669"/>
    <property type="project" value="InterPro"/>
</dbReference>
<name>A0A0F9DMZ8_9ZZZZ</name>
<organism evidence="2">
    <name type="scientific">marine sediment metagenome</name>
    <dbReference type="NCBI Taxonomy" id="412755"/>
    <lineage>
        <taxon>unclassified sequences</taxon>
        <taxon>metagenomes</taxon>
        <taxon>ecological metagenomes</taxon>
    </lineage>
</organism>
<feature type="transmembrane region" description="Helical" evidence="1">
    <location>
        <begin position="45"/>
        <end position="63"/>
    </location>
</feature>
<evidence type="ECO:0000256" key="1">
    <source>
        <dbReference type="SAM" id="Phobius"/>
    </source>
</evidence>
<accession>A0A0F9DMZ8</accession>
<sequence length="123" mass="13092">MTRKTTNDWLAAMATAFSLIACYGTLAAIAVLGALGVTIALNEAIWAGAIVLFAALALVALVFRWRRHRQNSPIVLAGIGFLLIAFAMVISYESIVELAGFAFLCAGTFVDWRIGRGRGSDVA</sequence>
<evidence type="ECO:0000313" key="2">
    <source>
        <dbReference type="EMBL" id="KKL63108.1"/>
    </source>
</evidence>
<evidence type="ECO:0008006" key="3">
    <source>
        <dbReference type="Google" id="ProtNLM"/>
    </source>
</evidence>
<feature type="transmembrane region" description="Helical" evidence="1">
    <location>
        <begin position="75"/>
        <end position="92"/>
    </location>
</feature>
<dbReference type="GO" id="GO:0016020">
    <property type="term" value="C:membrane"/>
    <property type="evidence" value="ECO:0007669"/>
    <property type="project" value="InterPro"/>
</dbReference>
<keyword evidence="1" id="KW-0812">Transmembrane</keyword>
<dbReference type="Pfam" id="PF03203">
    <property type="entry name" value="MerC"/>
    <property type="match status" value="1"/>
</dbReference>
<reference evidence="2" key="1">
    <citation type="journal article" date="2015" name="Nature">
        <title>Complex archaea that bridge the gap between prokaryotes and eukaryotes.</title>
        <authorList>
            <person name="Spang A."/>
            <person name="Saw J.H."/>
            <person name="Jorgensen S.L."/>
            <person name="Zaremba-Niedzwiedzka K."/>
            <person name="Martijn J."/>
            <person name="Lind A.E."/>
            <person name="van Eijk R."/>
            <person name="Schleper C."/>
            <person name="Guy L."/>
            <person name="Ettema T.J."/>
        </authorList>
    </citation>
    <scope>NUCLEOTIDE SEQUENCE</scope>
</reference>
<protein>
    <recommendedName>
        <fullName evidence="3">MerC mercury resistance protein</fullName>
    </recommendedName>
</protein>
<keyword evidence="1" id="KW-1133">Transmembrane helix</keyword>
<dbReference type="InterPro" id="IPR004891">
    <property type="entry name" value="Mercury-R_MerC"/>
</dbReference>